<reference evidence="2 3" key="1">
    <citation type="submission" date="2019-03" db="EMBL/GenBank/DDBJ databases">
        <title>Genomic Encyclopedia of Type Strains, Phase IV (KMG-IV): sequencing the most valuable type-strain genomes for metagenomic binning, comparative biology and taxonomic classification.</title>
        <authorList>
            <person name="Goeker M."/>
        </authorList>
    </citation>
    <scope>NUCLEOTIDE SEQUENCE [LARGE SCALE GENOMIC DNA]</scope>
    <source>
        <strain evidence="2 3">DSM 25488</strain>
    </source>
</reference>
<keyword evidence="1" id="KW-1133">Transmembrane helix</keyword>
<evidence type="ECO:0000313" key="3">
    <source>
        <dbReference type="Proteomes" id="UP000295724"/>
    </source>
</evidence>
<keyword evidence="1" id="KW-0812">Transmembrane</keyword>
<protein>
    <submittedName>
        <fullName evidence="2">Uncharacterized protein</fullName>
    </submittedName>
</protein>
<sequence length="53" mass="6237">MIPLSCFVAGDSLQLKMLQLVKCDAVCQQYIVMFYVRFNPFYMVLIYAFITLF</sequence>
<keyword evidence="3" id="KW-1185">Reference proteome</keyword>
<evidence type="ECO:0000256" key="1">
    <source>
        <dbReference type="SAM" id="Phobius"/>
    </source>
</evidence>
<comment type="caution">
    <text evidence="2">The sequence shown here is derived from an EMBL/GenBank/DDBJ whole genome shotgun (WGS) entry which is preliminary data.</text>
</comment>
<organism evidence="2 3">
    <name type="scientific">Marinicella litoralis</name>
    <dbReference type="NCBI Taxonomy" id="644220"/>
    <lineage>
        <taxon>Bacteria</taxon>
        <taxon>Pseudomonadati</taxon>
        <taxon>Pseudomonadota</taxon>
        <taxon>Gammaproteobacteria</taxon>
        <taxon>Lysobacterales</taxon>
        <taxon>Marinicellaceae</taxon>
        <taxon>Marinicella</taxon>
    </lineage>
</organism>
<accession>A0A4R6XN46</accession>
<keyword evidence="1" id="KW-0472">Membrane</keyword>
<evidence type="ECO:0000313" key="2">
    <source>
        <dbReference type="EMBL" id="TDR19550.1"/>
    </source>
</evidence>
<dbReference type="EMBL" id="SNZB01000004">
    <property type="protein sequence ID" value="TDR19550.1"/>
    <property type="molecule type" value="Genomic_DNA"/>
</dbReference>
<dbReference type="AlphaFoldDB" id="A0A4R6XN46"/>
<feature type="transmembrane region" description="Helical" evidence="1">
    <location>
        <begin position="30"/>
        <end position="50"/>
    </location>
</feature>
<dbReference type="Proteomes" id="UP000295724">
    <property type="component" value="Unassembled WGS sequence"/>
</dbReference>
<name>A0A4R6XN46_9GAMM</name>
<gene>
    <name evidence="2" type="ORF">C8D91_2107</name>
</gene>
<proteinExistence type="predicted"/>